<dbReference type="InParanoid" id="A0A5R8Q8I7"/>
<sequence length="89" mass="10622">MGNFYSPLVFNQPKYTNEEILVQQLFYGEIFMEMRTELLEALAFTEYSALQINTINDLSIKLQRASEDYYCWLREEEEANNDQDTQCCR</sequence>
<dbReference type="Proteomes" id="UP000306912">
    <property type="component" value="Unassembled WGS sequence"/>
</dbReference>
<protein>
    <submittedName>
        <fullName evidence="1">Uncharacterized protein</fullName>
    </submittedName>
</protein>
<reference evidence="1 2" key="1">
    <citation type="submission" date="2019-05" db="EMBL/GenBank/DDBJ databases">
        <title>Culicoidintestinum kansasii gen. nov., sp. nov. from the gastrointestinal tract of the biting midge, Culicoides sonorensis.</title>
        <authorList>
            <person name="Neupane S."/>
            <person name="Ghosh A."/>
            <person name="Gunther S."/>
            <person name="Martin K."/>
            <person name="Zurek L."/>
        </authorList>
    </citation>
    <scope>NUCLEOTIDE SEQUENCE [LARGE SCALE GENOMIC DNA]</scope>
    <source>
        <strain evidence="1 2">CS-1</strain>
    </source>
</reference>
<name>A0A5R8Q8I7_9FIRM</name>
<evidence type="ECO:0000313" key="2">
    <source>
        <dbReference type="Proteomes" id="UP000306912"/>
    </source>
</evidence>
<proteinExistence type="predicted"/>
<dbReference type="EMBL" id="VBWP01000012">
    <property type="protein sequence ID" value="TLG71402.1"/>
    <property type="molecule type" value="Genomic_DNA"/>
</dbReference>
<gene>
    <name evidence="1" type="ORF">FEZ08_10940</name>
</gene>
<accession>A0A5R8Q8I7</accession>
<comment type="caution">
    <text evidence="1">The sequence shown here is derived from an EMBL/GenBank/DDBJ whole genome shotgun (WGS) entry which is preliminary data.</text>
</comment>
<organism evidence="1 2">
    <name type="scientific">Culicoidibacter larvae</name>
    <dbReference type="NCBI Taxonomy" id="2579976"/>
    <lineage>
        <taxon>Bacteria</taxon>
        <taxon>Bacillati</taxon>
        <taxon>Bacillota</taxon>
        <taxon>Culicoidibacteria</taxon>
        <taxon>Culicoidibacterales</taxon>
        <taxon>Culicoidibacteraceae</taxon>
        <taxon>Culicoidibacter</taxon>
    </lineage>
</organism>
<dbReference type="AlphaFoldDB" id="A0A5R8Q8I7"/>
<keyword evidence="2" id="KW-1185">Reference proteome</keyword>
<dbReference type="RefSeq" id="WP_138192318.1">
    <property type="nucleotide sequence ID" value="NZ_VBWP01000012.1"/>
</dbReference>
<evidence type="ECO:0000313" key="1">
    <source>
        <dbReference type="EMBL" id="TLG71402.1"/>
    </source>
</evidence>